<dbReference type="EMBL" id="BRYA01000661">
    <property type="protein sequence ID" value="GMI28310.1"/>
    <property type="molecule type" value="Genomic_DNA"/>
</dbReference>
<comment type="caution">
    <text evidence="1">The sequence shown here is derived from an EMBL/GenBank/DDBJ whole genome shotgun (WGS) entry which is preliminary data.</text>
</comment>
<keyword evidence="2" id="KW-1185">Reference proteome</keyword>
<dbReference type="GO" id="GO:0016791">
    <property type="term" value="F:phosphatase activity"/>
    <property type="evidence" value="ECO:0007669"/>
    <property type="project" value="TreeGrafter"/>
</dbReference>
<accession>A0A9W7G107</accession>
<evidence type="ECO:0000313" key="2">
    <source>
        <dbReference type="Proteomes" id="UP001165065"/>
    </source>
</evidence>
<dbReference type="InterPro" id="IPR013078">
    <property type="entry name" value="His_Pase_superF_clade-1"/>
</dbReference>
<dbReference type="InterPro" id="IPR029033">
    <property type="entry name" value="His_PPase_superfam"/>
</dbReference>
<dbReference type="GO" id="GO:0005737">
    <property type="term" value="C:cytoplasm"/>
    <property type="evidence" value="ECO:0007669"/>
    <property type="project" value="TreeGrafter"/>
</dbReference>
<dbReference type="CDD" id="cd07067">
    <property type="entry name" value="HP_PGM_like"/>
    <property type="match status" value="1"/>
</dbReference>
<reference evidence="2" key="1">
    <citation type="journal article" date="2023" name="Commun. Biol.">
        <title>Genome analysis of Parmales, the sister group of diatoms, reveals the evolutionary specialization of diatoms from phago-mixotrophs to photoautotrophs.</title>
        <authorList>
            <person name="Ban H."/>
            <person name="Sato S."/>
            <person name="Yoshikawa S."/>
            <person name="Yamada K."/>
            <person name="Nakamura Y."/>
            <person name="Ichinomiya M."/>
            <person name="Sato N."/>
            <person name="Blanc-Mathieu R."/>
            <person name="Endo H."/>
            <person name="Kuwata A."/>
            <person name="Ogata H."/>
        </authorList>
    </citation>
    <scope>NUCLEOTIDE SEQUENCE [LARGE SCALE GENOMIC DNA]</scope>
</reference>
<gene>
    <name evidence="1" type="ORF">TrCOL_g13062</name>
</gene>
<evidence type="ECO:0000313" key="1">
    <source>
        <dbReference type="EMBL" id="GMI28310.1"/>
    </source>
</evidence>
<protein>
    <recommendedName>
        <fullName evidence="3">Phosphoglycerate mutase-like protein</fullName>
    </recommendedName>
</protein>
<dbReference type="AlphaFoldDB" id="A0A9W7G107"/>
<name>A0A9W7G107_9STRA</name>
<dbReference type="Proteomes" id="UP001165065">
    <property type="component" value="Unassembled WGS sequence"/>
</dbReference>
<dbReference type="OrthoDB" id="496981at2759"/>
<dbReference type="PANTHER" id="PTHR48100">
    <property type="entry name" value="BROAD-SPECIFICITY PHOSPHATASE YOR283W-RELATED"/>
    <property type="match status" value="1"/>
</dbReference>
<organism evidence="1 2">
    <name type="scientific">Triparma columacea</name>
    <dbReference type="NCBI Taxonomy" id="722753"/>
    <lineage>
        <taxon>Eukaryota</taxon>
        <taxon>Sar</taxon>
        <taxon>Stramenopiles</taxon>
        <taxon>Ochrophyta</taxon>
        <taxon>Bolidophyceae</taxon>
        <taxon>Parmales</taxon>
        <taxon>Triparmaceae</taxon>
        <taxon>Triparma</taxon>
    </lineage>
</organism>
<proteinExistence type="predicted"/>
<sequence>MTTTRTIYLIRHAESVENMMIHDFKTLVGIFPPPLPGEPSPQVLRLINLLNVPALIDCALSPRGVRQTEALKDFTSSYNNGKGFLPSIFTPGQQSLVVHSPLRRARQTCAMATSLCSPNGNDPEYDWTSTGLTSPGGEVEVMEQPLLLEKTPVEWLPGLGGRLEKRIESFKTWITTRPESSIVVVGHSQWFKKMLGMDKKFDNCDIWKVSFNDSNLEFGVPERVYQGNVD</sequence>
<dbReference type="Gene3D" id="3.40.50.1240">
    <property type="entry name" value="Phosphoglycerate mutase-like"/>
    <property type="match status" value="1"/>
</dbReference>
<dbReference type="SUPFAM" id="SSF53254">
    <property type="entry name" value="Phosphoglycerate mutase-like"/>
    <property type="match status" value="1"/>
</dbReference>
<evidence type="ECO:0008006" key="3">
    <source>
        <dbReference type="Google" id="ProtNLM"/>
    </source>
</evidence>
<dbReference type="InterPro" id="IPR050275">
    <property type="entry name" value="PGM_Phosphatase"/>
</dbReference>
<dbReference type="PANTHER" id="PTHR48100:SF61">
    <property type="entry name" value="PHOSPHOGLYCERATE MUTASE"/>
    <property type="match status" value="1"/>
</dbReference>